<feature type="domain" description="Insertion element IS402-like" evidence="2">
    <location>
        <begin position="7"/>
        <end position="81"/>
    </location>
</feature>
<dbReference type="PANTHER" id="PTHR30007">
    <property type="entry name" value="PHP DOMAIN PROTEIN"/>
    <property type="match status" value="1"/>
</dbReference>
<dbReference type="InterPro" id="IPR002559">
    <property type="entry name" value="Transposase_11"/>
</dbReference>
<dbReference type="EMBL" id="RJLR01000117">
    <property type="protein sequence ID" value="RNL99292.1"/>
    <property type="molecule type" value="Genomic_DNA"/>
</dbReference>
<dbReference type="GO" id="GO:0006313">
    <property type="term" value="P:DNA transposition"/>
    <property type="evidence" value="ECO:0007669"/>
    <property type="project" value="InterPro"/>
</dbReference>
<dbReference type="PANTHER" id="PTHR30007:SF1">
    <property type="entry name" value="BLR1914 PROTEIN"/>
    <property type="match status" value="1"/>
</dbReference>
<reference evidence="3 4" key="1">
    <citation type="submission" date="2018-11" db="EMBL/GenBank/DDBJ databases">
        <title>Characterization of surface water Dickeya isolates.</title>
        <authorList>
            <person name="Van Gijsegem F."/>
            <person name="Pedron J."/>
        </authorList>
    </citation>
    <scope>NUCLEOTIDE SEQUENCE [LARGE SCALE GENOMIC DNA]</scope>
    <source>
        <strain evidence="3 4">FVG1-MFV-O17</strain>
    </source>
</reference>
<proteinExistence type="predicted"/>
<dbReference type="RefSeq" id="WP_123253470.1">
    <property type="nucleotide sequence ID" value="NZ_RJLR01000117.1"/>
</dbReference>
<evidence type="ECO:0000313" key="4">
    <source>
        <dbReference type="Proteomes" id="UP000276061"/>
    </source>
</evidence>
<sequence>MARYDFPDEAWALISPMLPPERGSSRGGRPYFAHRHVMNGIFWVLCSGAPWRDLPERYGQWKTIYNRFNRWSKAGIMNSIFNKLLQILDEKALIDWDVIALDGSNVRALKAAAGAKKKHPDECEDHGLGRSRGGFGTKIHLATDGTGLPLSFCLSGGQAHESRYAETLLNRVGIIRRSGHLKSRPKAVLADKGYSSNSLRIHLKIKGIKVVIPFKSNEKASQDRRRPLDRCLYKKRNVVERCFAILKENRRIATRSEKTARNYLSMLKLGAIRLFLKRLLS</sequence>
<dbReference type="AlphaFoldDB" id="A0A3N0FGP8"/>
<dbReference type="NCBIfam" id="NF033580">
    <property type="entry name" value="transpos_IS5_3"/>
    <property type="match status" value="1"/>
</dbReference>
<evidence type="ECO:0000259" key="1">
    <source>
        <dbReference type="Pfam" id="PF01609"/>
    </source>
</evidence>
<comment type="caution">
    <text evidence="3">The sequence shown here is derived from an EMBL/GenBank/DDBJ whole genome shotgun (WGS) entry which is preliminary data.</text>
</comment>
<dbReference type="InterPro" id="IPR025161">
    <property type="entry name" value="IS402-like_dom"/>
</dbReference>
<evidence type="ECO:0000259" key="2">
    <source>
        <dbReference type="Pfam" id="PF13340"/>
    </source>
</evidence>
<protein>
    <submittedName>
        <fullName evidence="3">IS5 family transposase</fullName>
    </submittedName>
</protein>
<dbReference type="GO" id="GO:0004803">
    <property type="term" value="F:transposase activity"/>
    <property type="evidence" value="ECO:0007669"/>
    <property type="project" value="InterPro"/>
</dbReference>
<dbReference type="Proteomes" id="UP000276061">
    <property type="component" value="Unassembled WGS sequence"/>
</dbReference>
<dbReference type="OrthoDB" id="1551210at2"/>
<organism evidence="3 4">
    <name type="scientific">Dickeya undicola</name>
    <dbReference type="NCBI Taxonomy" id="1577887"/>
    <lineage>
        <taxon>Bacteria</taxon>
        <taxon>Pseudomonadati</taxon>
        <taxon>Pseudomonadota</taxon>
        <taxon>Gammaproteobacteria</taxon>
        <taxon>Enterobacterales</taxon>
        <taxon>Pectobacteriaceae</taxon>
        <taxon>Dickeya</taxon>
    </lineage>
</organism>
<accession>A0A3N0FGP8</accession>
<evidence type="ECO:0000313" key="3">
    <source>
        <dbReference type="EMBL" id="RNL99292.1"/>
    </source>
</evidence>
<name>A0A3N0FGP8_9GAMM</name>
<feature type="domain" description="Transposase IS4-like" evidence="1">
    <location>
        <begin position="97"/>
        <end position="267"/>
    </location>
</feature>
<dbReference type="Pfam" id="PF01609">
    <property type="entry name" value="DDE_Tnp_1"/>
    <property type="match status" value="1"/>
</dbReference>
<dbReference type="GO" id="GO:0003677">
    <property type="term" value="F:DNA binding"/>
    <property type="evidence" value="ECO:0007669"/>
    <property type="project" value="InterPro"/>
</dbReference>
<dbReference type="Pfam" id="PF13340">
    <property type="entry name" value="DUF4096"/>
    <property type="match status" value="1"/>
</dbReference>
<gene>
    <name evidence="3" type="ORF">EF878_21215</name>
</gene>